<comment type="caution">
    <text evidence="2">The sequence shown here is derived from an EMBL/GenBank/DDBJ whole genome shotgun (WGS) entry which is preliminary data.</text>
</comment>
<reference evidence="3" key="1">
    <citation type="journal article" date="2023" name="Commun. Biol.">
        <title>Genome analysis of Parmales, the sister group of diatoms, reveals the evolutionary specialization of diatoms from phago-mixotrophs to photoautotrophs.</title>
        <authorList>
            <person name="Ban H."/>
            <person name="Sato S."/>
            <person name="Yoshikawa S."/>
            <person name="Yamada K."/>
            <person name="Nakamura Y."/>
            <person name="Ichinomiya M."/>
            <person name="Sato N."/>
            <person name="Blanc-Mathieu R."/>
            <person name="Endo H."/>
            <person name="Kuwata A."/>
            <person name="Ogata H."/>
        </authorList>
    </citation>
    <scope>NUCLEOTIDE SEQUENCE [LARGE SCALE GENOMIC DNA]</scope>
</reference>
<name>A0A9W7GG30_9STRA</name>
<dbReference type="AlphaFoldDB" id="A0A9W7GG30"/>
<evidence type="ECO:0000313" key="2">
    <source>
        <dbReference type="EMBL" id="GMI43307.1"/>
    </source>
</evidence>
<keyword evidence="3" id="KW-1185">Reference proteome</keyword>
<dbReference type="OrthoDB" id="4026468at2759"/>
<dbReference type="Proteomes" id="UP001165065">
    <property type="component" value="Unassembled WGS sequence"/>
</dbReference>
<evidence type="ECO:0000313" key="3">
    <source>
        <dbReference type="Proteomes" id="UP001165065"/>
    </source>
</evidence>
<dbReference type="EMBL" id="BRYA01001451">
    <property type="protein sequence ID" value="GMI43307.1"/>
    <property type="molecule type" value="Genomic_DNA"/>
</dbReference>
<proteinExistence type="predicted"/>
<protein>
    <submittedName>
        <fullName evidence="2">Uncharacterized protein</fullName>
    </submittedName>
</protein>
<keyword evidence="1" id="KW-0732">Signal</keyword>
<feature type="chain" id="PRO_5040785627" evidence="1">
    <location>
        <begin position="19"/>
        <end position="242"/>
    </location>
</feature>
<feature type="signal peptide" evidence="1">
    <location>
        <begin position="1"/>
        <end position="18"/>
    </location>
</feature>
<gene>
    <name evidence="2" type="ORF">TrCOL_g9801</name>
</gene>
<sequence>MFLLRIICAIILVEAVVSDSGPPVMTQMTRRGLRKAMQPRQVRRLAHGGKKGKKYKDPKYCDWEPRPGGHTCTFYLLEWWMPGCALSQSYFESYLNWISKTPVDKAYWGIAPIAEPPSNIKDVEDVQELCCMIYDRSSSPESGMTLYDGYNASYFQTDWCAENYTPQTSSPTATHYYSYGFTNFDSYGFTNFDSYGFTNSDSYGFTNFDSYGFTNFDSYGFTNFDSYGFTNFESYGFTNFDS</sequence>
<organism evidence="2 3">
    <name type="scientific">Triparma columacea</name>
    <dbReference type="NCBI Taxonomy" id="722753"/>
    <lineage>
        <taxon>Eukaryota</taxon>
        <taxon>Sar</taxon>
        <taxon>Stramenopiles</taxon>
        <taxon>Ochrophyta</taxon>
        <taxon>Bolidophyceae</taxon>
        <taxon>Parmales</taxon>
        <taxon>Triparmaceae</taxon>
        <taxon>Triparma</taxon>
    </lineage>
</organism>
<accession>A0A9W7GG30</accession>
<evidence type="ECO:0000256" key="1">
    <source>
        <dbReference type="SAM" id="SignalP"/>
    </source>
</evidence>